<keyword evidence="6" id="KW-1015">Disulfide bond</keyword>
<keyword evidence="4" id="KW-0732">Signal</keyword>
<evidence type="ECO:0000313" key="13">
    <source>
        <dbReference type="RefSeq" id="XP_031386153.1"/>
    </source>
</evidence>
<proteinExistence type="predicted"/>
<dbReference type="GO" id="GO:0005886">
    <property type="term" value="C:plasma membrane"/>
    <property type="evidence" value="ECO:0007669"/>
    <property type="project" value="UniProtKB-SubCell"/>
</dbReference>
<keyword evidence="7" id="KW-0325">Glycoprotein</keyword>
<dbReference type="GO" id="GO:0098552">
    <property type="term" value="C:side of membrane"/>
    <property type="evidence" value="ECO:0007669"/>
    <property type="project" value="UniProtKB-KW"/>
</dbReference>
<dbReference type="Pfam" id="PF07983">
    <property type="entry name" value="X8"/>
    <property type="match status" value="1"/>
</dbReference>
<sequence>MELGKKNETPTLPNRATHTGIHIFLNLSLMALLLLSLLLLAITGPSSATYCVCKDGMSDQVLQKALDYACGAGADCSPILSSGACYQPNTVKSHCDYAVNSYFQRKGEAAGSCDFAGTATTSASAPSQSGSCVYPSSPSTTGGSSTTPPTGTTTPPTGTTTPTTTPGTPGTSTTPTTGTTTPSTTPTTTTSTTPSSTPSIYNSGTGLGPTGLTDSSFRFTPSWATTLTFLLLLPLFSYLHRA</sequence>
<dbReference type="GeneID" id="116199792"/>
<accession>A0A6P8D3U5</accession>
<dbReference type="Gene3D" id="1.20.58.1040">
    <property type="match status" value="1"/>
</dbReference>
<comment type="subcellular location">
    <subcellularLocation>
        <location evidence="1">Cell membrane</location>
        <topology evidence="1">Lipid-anchor</topology>
        <topology evidence="1">GPI-anchor</topology>
    </subcellularLocation>
</comment>
<dbReference type="SMART" id="SM00768">
    <property type="entry name" value="X8"/>
    <property type="match status" value="1"/>
</dbReference>
<feature type="domain" description="X8" evidence="11">
    <location>
        <begin position="49"/>
        <end position="134"/>
    </location>
</feature>
<feature type="transmembrane region" description="Helical" evidence="10">
    <location>
        <begin position="21"/>
        <end position="42"/>
    </location>
</feature>
<evidence type="ECO:0000256" key="5">
    <source>
        <dbReference type="ARBA" id="ARBA00023136"/>
    </source>
</evidence>
<feature type="transmembrane region" description="Helical" evidence="10">
    <location>
        <begin position="222"/>
        <end position="239"/>
    </location>
</feature>
<keyword evidence="8" id="KW-0449">Lipoprotein</keyword>
<keyword evidence="12" id="KW-1185">Reference proteome</keyword>
<protein>
    <submittedName>
        <fullName evidence="13">PLASMODESMATA CALLOSE-BINDING PROTEIN 3-like</fullName>
    </submittedName>
</protein>
<dbReference type="Proteomes" id="UP000515151">
    <property type="component" value="Chromosome 3"/>
</dbReference>
<keyword evidence="10" id="KW-0812">Transmembrane</keyword>
<evidence type="ECO:0000259" key="11">
    <source>
        <dbReference type="SMART" id="SM00768"/>
    </source>
</evidence>
<dbReference type="FunFam" id="1.20.58.1040:FF:000001">
    <property type="entry name" value="Glucan endo-1,3-beta-glucosidase 4"/>
    <property type="match status" value="1"/>
</dbReference>
<evidence type="ECO:0000256" key="4">
    <source>
        <dbReference type="ARBA" id="ARBA00022729"/>
    </source>
</evidence>
<dbReference type="OrthoDB" id="1930814at2759"/>
<evidence type="ECO:0000313" key="12">
    <source>
        <dbReference type="Proteomes" id="UP000515151"/>
    </source>
</evidence>
<name>A0A6P8D3U5_PUNGR</name>
<evidence type="ECO:0000256" key="10">
    <source>
        <dbReference type="SAM" id="Phobius"/>
    </source>
</evidence>
<dbReference type="AlphaFoldDB" id="A0A6P8D3U5"/>
<gene>
    <name evidence="13" type="primary">LOC116199792</name>
</gene>
<dbReference type="PANTHER" id="PTHR31044">
    <property type="entry name" value="BETA-1,3 GLUCANASE"/>
    <property type="match status" value="1"/>
</dbReference>
<evidence type="ECO:0000256" key="7">
    <source>
        <dbReference type="ARBA" id="ARBA00023180"/>
    </source>
</evidence>
<feature type="compositionally biased region" description="Low complexity" evidence="9">
    <location>
        <begin position="121"/>
        <end position="199"/>
    </location>
</feature>
<evidence type="ECO:0000256" key="8">
    <source>
        <dbReference type="ARBA" id="ARBA00023288"/>
    </source>
</evidence>
<organism evidence="12 13">
    <name type="scientific">Punica granatum</name>
    <name type="common">Pomegranate</name>
    <dbReference type="NCBI Taxonomy" id="22663"/>
    <lineage>
        <taxon>Eukaryota</taxon>
        <taxon>Viridiplantae</taxon>
        <taxon>Streptophyta</taxon>
        <taxon>Embryophyta</taxon>
        <taxon>Tracheophyta</taxon>
        <taxon>Spermatophyta</taxon>
        <taxon>Magnoliopsida</taxon>
        <taxon>eudicotyledons</taxon>
        <taxon>Gunneridae</taxon>
        <taxon>Pentapetalae</taxon>
        <taxon>rosids</taxon>
        <taxon>malvids</taxon>
        <taxon>Myrtales</taxon>
        <taxon>Lythraceae</taxon>
        <taxon>Punica</taxon>
    </lineage>
</organism>
<evidence type="ECO:0000256" key="3">
    <source>
        <dbReference type="ARBA" id="ARBA00022622"/>
    </source>
</evidence>
<dbReference type="InterPro" id="IPR012946">
    <property type="entry name" value="X8"/>
</dbReference>
<keyword evidence="3" id="KW-0336">GPI-anchor</keyword>
<evidence type="ECO:0000256" key="9">
    <source>
        <dbReference type="SAM" id="MobiDB-lite"/>
    </source>
</evidence>
<reference evidence="13" key="2">
    <citation type="submission" date="2025-08" db="UniProtKB">
        <authorList>
            <consortium name="RefSeq"/>
        </authorList>
    </citation>
    <scope>IDENTIFICATION</scope>
    <source>
        <tissue evidence="13">Leaf</tissue>
    </source>
</reference>
<feature type="region of interest" description="Disordered" evidence="9">
    <location>
        <begin position="121"/>
        <end position="207"/>
    </location>
</feature>
<evidence type="ECO:0000256" key="6">
    <source>
        <dbReference type="ARBA" id="ARBA00023157"/>
    </source>
</evidence>
<keyword evidence="5 10" id="KW-0472">Membrane</keyword>
<dbReference type="PANTHER" id="PTHR31044:SF60">
    <property type="entry name" value="PLASMODESMATA CALLOSE-BINDING PROTEIN 4"/>
    <property type="match status" value="1"/>
</dbReference>
<keyword evidence="2" id="KW-1003">Cell membrane</keyword>
<dbReference type="GO" id="GO:0009506">
    <property type="term" value="C:plasmodesma"/>
    <property type="evidence" value="ECO:0007669"/>
    <property type="project" value="UniProtKB-ARBA"/>
</dbReference>
<dbReference type="InterPro" id="IPR044788">
    <property type="entry name" value="X8_dom_prot"/>
</dbReference>
<reference evidence="12" key="1">
    <citation type="journal article" date="2020" name="Plant Biotechnol. J.">
        <title>The pomegranate (Punica granatum L.) draft genome dissects genetic divergence between soft- and hard-seeded cultivars.</title>
        <authorList>
            <person name="Luo X."/>
            <person name="Li H."/>
            <person name="Wu Z."/>
            <person name="Yao W."/>
            <person name="Zhao P."/>
            <person name="Cao D."/>
            <person name="Yu H."/>
            <person name="Li K."/>
            <person name="Poudel K."/>
            <person name="Zhao D."/>
            <person name="Zhang F."/>
            <person name="Xia X."/>
            <person name="Chen L."/>
            <person name="Wang Q."/>
            <person name="Jing D."/>
            <person name="Cao S."/>
        </authorList>
    </citation>
    <scope>NUCLEOTIDE SEQUENCE [LARGE SCALE GENOMIC DNA]</scope>
    <source>
        <strain evidence="12">cv. Tunisia</strain>
    </source>
</reference>
<evidence type="ECO:0000256" key="2">
    <source>
        <dbReference type="ARBA" id="ARBA00022475"/>
    </source>
</evidence>
<evidence type="ECO:0000256" key="1">
    <source>
        <dbReference type="ARBA" id="ARBA00004609"/>
    </source>
</evidence>
<dbReference type="RefSeq" id="XP_031386153.1">
    <property type="nucleotide sequence ID" value="XM_031530293.1"/>
</dbReference>
<keyword evidence="10" id="KW-1133">Transmembrane helix</keyword>